<comment type="caution">
    <text evidence="1">The sequence shown here is derived from an EMBL/GenBank/DDBJ whole genome shotgun (WGS) entry which is preliminary data.</text>
</comment>
<organism evidence="1 2">
    <name type="scientific">Punica granatum</name>
    <name type="common">Pomegranate</name>
    <dbReference type="NCBI Taxonomy" id="22663"/>
    <lineage>
        <taxon>Eukaryota</taxon>
        <taxon>Viridiplantae</taxon>
        <taxon>Streptophyta</taxon>
        <taxon>Embryophyta</taxon>
        <taxon>Tracheophyta</taxon>
        <taxon>Spermatophyta</taxon>
        <taxon>Magnoliopsida</taxon>
        <taxon>eudicotyledons</taxon>
        <taxon>Gunneridae</taxon>
        <taxon>Pentapetalae</taxon>
        <taxon>rosids</taxon>
        <taxon>malvids</taxon>
        <taxon>Myrtales</taxon>
        <taxon>Lythraceae</taxon>
        <taxon>Punica</taxon>
    </lineage>
</organism>
<sequence length="209" mass="23053">MVLERSSLELSSSSRMVILKHHRVSTTEVHAPGSWPTRSLLPRKDPSWEWSHLGHHGTNAHVYLASTVRFMTARSCPPHLILGDPSKISFILGMVALEVTPYSVISLTKGSSPSSKGTCLHTLVVAFLKVPDGLIRGSLILFYLYPFDKSVFLLRRPSNIDLRSFVNLRSSINFGVSTSGPRPHIILDLTSSLNLGSSTSCRPQSHVVR</sequence>
<dbReference type="EMBL" id="PGOL01000652">
    <property type="protein sequence ID" value="PKI66923.1"/>
    <property type="molecule type" value="Genomic_DNA"/>
</dbReference>
<gene>
    <name evidence="1" type="ORF">CRG98_012686</name>
</gene>
<accession>A0A2I0KFG9</accession>
<keyword evidence="2" id="KW-1185">Reference proteome</keyword>
<proteinExistence type="predicted"/>
<dbReference type="AlphaFoldDB" id="A0A2I0KFG9"/>
<evidence type="ECO:0000313" key="1">
    <source>
        <dbReference type="EMBL" id="PKI66923.1"/>
    </source>
</evidence>
<evidence type="ECO:0000313" key="2">
    <source>
        <dbReference type="Proteomes" id="UP000233551"/>
    </source>
</evidence>
<name>A0A2I0KFG9_PUNGR</name>
<protein>
    <submittedName>
        <fullName evidence="1">Uncharacterized protein</fullName>
    </submittedName>
</protein>
<dbReference type="Proteomes" id="UP000233551">
    <property type="component" value="Unassembled WGS sequence"/>
</dbReference>
<reference evidence="1 2" key="1">
    <citation type="submission" date="2017-11" db="EMBL/GenBank/DDBJ databases">
        <title>De-novo sequencing of pomegranate (Punica granatum L.) genome.</title>
        <authorList>
            <person name="Akparov Z."/>
            <person name="Amiraslanov A."/>
            <person name="Hajiyeva S."/>
            <person name="Abbasov M."/>
            <person name="Kaur K."/>
            <person name="Hamwieh A."/>
            <person name="Solovyev V."/>
            <person name="Salamov A."/>
            <person name="Braich B."/>
            <person name="Kosarev P."/>
            <person name="Mahmoud A."/>
            <person name="Hajiyev E."/>
            <person name="Babayeva S."/>
            <person name="Izzatullayeva V."/>
            <person name="Mammadov A."/>
            <person name="Mammadov A."/>
            <person name="Sharifova S."/>
            <person name="Ojaghi J."/>
            <person name="Eynullazada K."/>
            <person name="Bayramov B."/>
            <person name="Abdulazimova A."/>
            <person name="Shahmuradov I."/>
        </authorList>
    </citation>
    <scope>NUCLEOTIDE SEQUENCE [LARGE SCALE GENOMIC DNA]</scope>
    <source>
        <strain evidence="2">cv. AG2017</strain>
        <tissue evidence="1">Leaf</tissue>
    </source>
</reference>